<name>A0ABW8MH52_9BURK</name>
<dbReference type="InterPro" id="IPR032466">
    <property type="entry name" value="Metal_Hydrolase"/>
</dbReference>
<dbReference type="Proteomes" id="UP001620514">
    <property type="component" value="Unassembled WGS sequence"/>
</dbReference>
<dbReference type="InterPro" id="IPR006680">
    <property type="entry name" value="Amidohydro-rel"/>
</dbReference>
<dbReference type="GO" id="GO:0047554">
    <property type="term" value="F:2-pyrone-4,6-dicarboxylate lactonase activity"/>
    <property type="evidence" value="ECO:0007669"/>
    <property type="project" value="UniProtKB-EC"/>
</dbReference>
<organism evidence="2 3">
    <name type="scientific">Caballeronia udeis</name>
    <dbReference type="NCBI Taxonomy" id="1232866"/>
    <lineage>
        <taxon>Bacteria</taxon>
        <taxon>Pseudomonadati</taxon>
        <taxon>Pseudomonadota</taxon>
        <taxon>Betaproteobacteria</taxon>
        <taxon>Burkholderiales</taxon>
        <taxon>Burkholderiaceae</taxon>
        <taxon>Caballeronia</taxon>
    </lineage>
</organism>
<proteinExistence type="predicted"/>
<evidence type="ECO:0000259" key="1">
    <source>
        <dbReference type="Pfam" id="PF04909"/>
    </source>
</evidence>
<reference evidence="2 3" key="2">
    <citation type="submission" date="2024-11" db="EMBL/GenBank/DDBJ databases">
        <title>Using genomics to understand microbial adaptation to soil warming.</title>
        <authorList>
            <person name="Deangelis K.M. PhD."/>
        </authorList>
    </citation>
    <scope>NUCLEOTIDE SEQUENCE [LARGE SCALE GENOMIC DNA]</scope>
    <source>
        <strain evidence="2 3">GAS97</strain>
    </source>
</reference>
<dbReference type="Gene3D" id="3.20.20.140">
    <property type="entry name" value="Metal-dependent hydrolases"/>
    <property type="match status" value="1"/>
</dbReference>
<feature type="domain" description="Amidohydrolase-related" evidence="1">
    <location>
        <begin position="23"/>
        <end position="286"/>
    </location>
</feature>
<dbReference type="InterPro" id="IPR052358">
    <property type="entry name" value="Aro_Compnd_Degr_Hydrolases"/>
</dbReference>
<keyword evidence="3" id="KW-1185">Reference proteome</keyword>
<dbReference type="PANTHER" id="PTHR35563">
    <property type="entry name" value="BARREL METAL-DEPENDENT HYDROLASE, PUTATIVE (AFU_ORTHOLOGUE AFUA_1G16240)-RELATED"/>
    <property type="match status" value="1"/>
</dbReference>
<dbReference type="Pfam" id="PF04909">
    <property type="entry name" value="Amidohydro_2"/>
    <property type="match status" value="1"/>
</dbReference>
<evidence type="ECO:0000313" key="2">
    <source>
        <dbReference type="EMBL" id="MFK4441312.1"/>
    </source>
</evidence>
<reference evidence="2 3" key="1">
    <citation type="submission" date="2024-10" db="EMBL/GenBank/DDBJ databases">
        <authorList>
            <person name="Deangelis K."/>
            <person name="Huntemann M."/>
            <person name="Clum A."/>
            <person name="Wang J."/>
            <person name="Palaniappan K."/>
            <person name="Ritter S."/>
            <person name="Chen I.-M."/>
            <person name="Stamatis D."/>
            <person name="Reddy T."/>
            <person name="O'Malley R."/>
            <person name="Daum C."/>
            <person name="Ng V."/>
            <person name="Ivanova N."/>
            <person name="Kyrpides N."/>
            <person name="Woyke T."/>
        </authorList>
    </citation>
    <scope>NUCLEOTIDE SEQUENCE [LARGE SCALE GENOMIC DNA]</scope>
    <source>
        <strain evidence="2 3">GAS97</strain>
    </source>
</reference>
<accession>A0ABW8MH52</accession>
<dbReference type="PANTHER" id="PTHR35563:SF2">
    <property type="entry name" value="BARREL METAL-DEPENDENT HYDROLASE, PUTATIVE (AFU_ORTHOLOGUE AFUA_1G16240)-RELATED"/>
    <property type="match status" value="1"/>
</dbReference>
<dbReference type="EMBL" id="JBIYDN010000003">
    <property type="protein sequence ID" value="MFK4441312.1"/>
    <property type="molecule type" value="Genomic_DNA"/>
</dbReference>
<protein>
    <submittedName>
        <fullName evidence="2">2-pyrone-4,6-dicarboxylate lactonase</fullName>
        <ecNumber evidence="2">3.1.1.57</ecNumber>
    </submittedName>
</protein>
<comment type="caution">
    <text evidence="2">The sequence shown here is derived from an EMBL/GenBank/DDBJ whole genome shotgun (WGS) entry which is preliminary data.</text>
</comment>
<sequence length="288" mass="31552">MNQPATPSPAFRQPDFTLPLGACDTHCHILGPVARFPYADSRPYTPAESGKTVLSALHERIGVDRTVIVQATVYGSNNRIVLDAIADRPQTRRGVALIDAGTSDADLQALHDGGIRAVRFGFIRHLWVPPDPTMFHRLMERIALFGWHVLLHVDATGLDDLQPLLDALPVPFVIDHMGRIDAAGGLAQPGFVRLLEWARRDHCWVKVSAIDRLSATGAPFADVAPFVRALIDASPDRLLWGTDFPHPNPRHPVADDADLVDVLPLCGDADAMQKLLVDNPARLYGFID</sequence>
<dbReference type="SUPFAM" id="SSF51556">
    <property type="entry name" value="Metallo-dependent hydrolases"/>
    <property type="match status" value="1"/>
</dbReference>
<evidence type="ECO:0000313" key="3">
    <source>
        <dbReference type="Proteomes" id="UP001620514"/>
    </source>
</evidence>
<gene>
    <name evidence="2" type="ORF">ABH943_001323</name>
</gene>
<dbReference type="EC" id="3.1.1.57" evidence="2"/>
<keyword evidence="2" id="KW-0378">Hydrolase</keyword>